<dbReference type="InterPro" id="IPR016177">
    <property type="entry name" value="DNA-bd_dom_sf"/>
</dbReference>
<evidence type="ECO:0000256" key="8">
    <source>
        <dbReference type="ARBA" id="ARBA00022723"/>
    </source>
</evidence>
<evidence type="ECO:0000256" key="7">
    <source>
        <dbReference type="ARBA" id="ARBA00022691"/>
    </source>
</evidence>
<dbReference type="EMBL" id="JARBDR010000921">
    <property type="protein sequence ID" value="KAJ8299143.1"/>
    <property type="molecule type" value="Genomic_DNA"/>
</dbReference>
<dbReference type="SMART" id="SM00333">
    <property type="entry name" value="TUDOR"/>
    <property type="match status" value="2"/>
</dbReference>
<evidence type="ECO:0000259" key="18">
    <source>
        <dbReference type="PROSITE" id="PS50280"/>
    </source>
</evidence>
<feature type="region of interest" description="Disordered" evidence="17">
    <location>
        <begin position="859"/>
        <end position="961"/>
    </location>
</feature>
<dbReference type="CDD" id="cd10517">
    <property type="entry name" value="SET_SETDB1"/>
    <property type="match status" value="1"/>
</dbReference>
<evidence type="ECO:0000256" key="1">
    <source>
        <dbReference type="ARBA" id="ARBA00004123"/>
    </source>
</evidence>
<dbReference type="InterPro" id="IPR046341">
    <property type="entry name" value="SET_dom_sf"/>
</dbReference>
<feature type="domain" description="MBD" evidence="21">
    <location>
        <begin position="1040"/>
        <end position="1108"/>
    </location>
</feature>
<evidence type="ECO:0000259" key="20">
    <source>
        <dbReference type="PROSITE" id="PS50868"/>
    </source>
</evidence>
<dbReference type="PROSITE" id="PS50982">
    <property type="entry name" value="MBD"/>
    <property type="match status" value="1"/>
</dbReference>
<keyword evidence="5" id="KW-0489">Methyltransferase</keyword>
<comment type="subcellular location">
    <subcellularLocation>
        <location evidence="2">Chromosome</location>
    </subcellularLocation>
    <subcellularLocation>
        <location evidence="1">Nucleus</location>
    </subcellularLocation>
</comment>
<name>A0ABQ9E756_TEGGR</name>
<keyword evidence="6" id="KW-0808">Transferase</keyword>
<evidence type="ECO:0000256" key="2">
    <source>
        <dbReference type="ARBA" id="ARBA00004286"/>
    </source>
</evidence>
<dbReference type="Proteomes" id="UP001217089">
    <property type="component" value="Unassembled WGS sequence"/>
</dbReference>
<feature type="region of interest" description="Disordered" evidence="17">
    <location>
        <begin position="53"/>
        <end position="201"/>
    </location>
</feature>
<feature type="compositionally biased region" description="Basic and acidic residues" evidence="17">
    <location>
        <begin position="1431"/>
        <end position="1443"/>
    </location>
</feature>
<dbReference type="SUPFAM" id="SSF82199">
    <property type="entry name" value="SET domain"/>
    <property type="match status" value="1"/>
</dbReference>
<evidence type="ECO:0008006" key="24">
    <source>
        <dbReference type="Google" id="ProtNLM"/>
    </source>
</evidence>
<feature type="compositionally biased region" description="Low complexity" evidence="17">
    <location>
        <begin position="942"/>
        <end position="951"/>
    </location>
</feature>
<feature type="compositionally biased region" description="Acidic residues" evidence="17">
    <location>
        <begin position="1313"/>
        <end position="1333"/>
    </location>
</feature>
<evidence type="ECO:0000256" key="4">
    <source>
        <dbReference type="ARBA" id="ARBA00022491"/>
    </source>
</evidence>
<dbReference type="CDD" id="cd20382">
    <property type="entry name" value="Tudor_SETDB1_rpt1"/>
    <property type="match status" value="1"/>
</dbReference>
<feature type="compositionally biased region" description="Basic and acidic residues" evidence="17">
    <location>
        <begin position="1488"/>
        <end position="1497"/>
    </location>
</feature>
<feature type="compositionally biased region" description="Low complexity" evidence="17">
    <location>
        <begin position="1341"/>
        <end position="1350"/>
    </location>
</feature>
<feature type="coiled-coil region" evidence="16">
    <location>
        <begin position="434"/>
        <end position="468"/>
    </location>
</feature>
<dbReference type="Pfam" id="PF05033">
    <property type="entry name" value="Pre-SET"/>
    <property type="match status" value="1"/>
</dbReference>
<feature type="domain" description="Pre-SET" evidence="19">
    <location>
        <begin position="1170"/>
        <end position="1242"/>
    </location>
</feature>
<dbReference type="InterPro" id="IPR001214">
    <property type="entry name" value="SET_dom"/>
</dbReference>
<feature type="region of interest" description="Disordered" evidence="17">
    <location>
        <begin position="1312"/>
        <end position="1567"/>
    </location>
</feature>
<evidence type="ECO:0000256" key="13">
    <source>
        <dbReference type="ARBA" id="ARBA00023054"/>
    </source>
</evidence>
<evidence type="ECO:0000256" key="17">
    <source>
        <dbReference type="SAM" id="MobiDB-lite"/>
    </source>
</evidence>
<feature type="compositionally biased region" description="Basic and acidic residues" evidence="17">
    <location>
        <begin position="307"/>
        <end position="322"/>
    </location>
</feature>
<evidence type="ECO:0000256" key="11">
    <source>
        <dbReference type="ARBA" id="ARBA00022853"/>
    </source>
</evidence>
<dbReference type="InterPro" id="IPR041291">
    <property type="entry name" value="TUDOR_5"/>
</dbReference>
<keyword evidence="13 16" id="KW-0175">Coiled coil</keyword>
<gene>
    <name evidence="22" type="ORF">KUTeg_023203</name>
</gene>
<feature type="compositionally biased region" description="Basic and acidic residues" evidence="17">
    <location>
        <begin position="13"/>
        <end position="23"/>
    </location>
</feature>
<dbReference type="InterPro" id="IPR002999">
    <property type="entry name" value="Tudor"/>
</dbReference>
<keyword evidence="9" id="KW-0677">Repeat</keyword>
<evidence type="ECO:0000259" key="19">
    <source>
        <dbReference type="PROSITE" id="PS50867"/>
    </source>
</evidence>
<dbReference type="InterPro" id="IPR041292">
    <property type="entry name" value="Tudor_4"/>
</dbReference>
<keyword evidence="8" id="KW-0479">Metal-binding</keyword>
<dbReference type="Pfam" id="PF18359">
    <property type="entry name" value="Tudor_5"/>
    <property type="match status" value="1"/>
</dbReference>
<evidence type="ECO:0000256" key="9">
    <source>
        <dbReference type="ARBA" id="ARBA00022737"/>
    </source>
</evidence>
<feature type="compositionally biased region" description="Basic and acidic residues" evidence="17">
    <location>
        <begin position="116"/>
        <end position="181"/>
    </location>
</feature>
<evidence type="ECO:0000256" key="10">
    <source>
        <dbReference type="ARBA" id="ARBA00022833"/>
    </source>
</evidence>
<evidence type="ECO:0000313" key="23">
    <source>
        <dbReference type="Proteomes" id="UP001217089"/>
    </source>
</evidence>
<evidence type="ECO:0000259" key="21">
    <source>
        <dbReference type="PROSITE" id="PS50982"/>
    </source>
</evidence>
<feature type="compositionally biased region" description="Basic and acidic residues" evidence="17">
    <location>
        <begin position="248"/>
        <end position="298"/>
    </location>
</feature>
<dbReference type="SUPFAM" id="SSF54171">
    <property type="entry name" value="DNA-binding domain"/>
    <property type="match status" value="1"/>
</dbReference>
<dbReference type="PANTHER" id="PTHR46024:SF1">
    <property type="entry name" value="HISTONE-LYSINE N-METHYLTRANSFERASE EGGLESS"/>
    <property type="match status" value="1"/>
</dbReference>
<feature type="compositionally biased region" description="Basic and acidic residues" evidence="17">
    <location>
        <begin position="75"/>
        <end position="108"/>
    </location>
</feature>
<dbReference type="InterPro" id="IPR001739">
    <property type="entry name" value="Methyl_CpG_DNA-bd"/>
</dbReference>
<feature type="compositionally biased region" description="Basic and acidic residues" evidence="17">
    <location>
        <begin position="1536"/>
        <end position="1562"/>
    </location>
</feature>
<dbReference type="InterPro" id="IPR051516">
    <property type="entry name" value="SETDB_methyltransferase"/>
</dbReference>
<feature type="domain" description="SET" evidence="18">
    <location>
        <begin position="1245"/>
        <end position="1635"/>
    </location>
</feature>
<feature type="region of interest" description="Disordered" evidence="17">
    <location>
        <begin position="1"/>
        <end position="30"/>
    </location>
</feature>
<evidence type="ECO:0000313" key="22">
    <source>
        <dbReference type="EMBL" id="KAJ8299143.1"/>
    </source>
</evidence>
<evidence type="ECO:0000256" key="6">
    <source>
        <dbReference type="ARBA" id="ARBA00022679"/>
    </source>
</evidence>
<feature type="region of interest" description="Disordered" evidence="17">
    <location>
        <begin position="217"/>
        <end position="337"/>
    </location>
</feature>
<dbReference type="PROSITE" id="PS50867">
    <property type="entry name" value="PRE_SET"/>
    <property type="match status" value="1"/>
</dbReference>
<evidence type="ECO:0000256" key="5">
    <source>
        <dbReference type="ARBA" id="ARBA00022603"/>
    </source>
</evidence>
<protein>
    <recommendedName>
        <fullName evidence="24">Histone-lysine N-methyltransferase SETDB1</fullName>
    </recommendedName>
</protein>
<organism evidence="22 23">
    <name type="scientific">Tegillarca granosa</name>
    <name type="common">Malaysian cockle</name>
    <name type="synonym">Anadara granosa</name>
    <dbReference type="NCBI Taxonomy" id="220873"/>
    <lineage>
        <taxon>Eukaryota</taxon>
        <taxon>Metazoa</taxon>
        <taxon>Spiralia</taxon>
        <taxon>Lophotrochozoa</taxon>
        <taxon>Mollusca</taxon>
        <taxon>Bivalvia</taxon>
        <taxon>Autobranchia</taxon>
        <taxon>Pteriomorphia</taxon>
        <taxon>Arcoida</taxon>
        <taxon>Arcoidea</taxon>
        <taxon>Arcidae</taxon>
        <taxon>Tegillarca</taxon>
    </lineage>
</organism>
<feature type="compositionally biased region" description="Basic and acidic residues" evidence="17">
    <location>
        <begin position="1368"/>
        <end position="1419"/>
    </location>
</feature>
<sequence>MTMEVDQTADNETLVKDNGNHGDGDDDDDVIVTKEEIGIGIFDVGLNKPIYSELGDGDKVPVEKSGGESRVIGTGDKEDREEKVTEEIADDKNNIDKNLEGETEKADDIVSLEEESGTREECKKELNKEKSDEGKEGSFRETGDKEGSEKGETSMDTKEKKAIVEDFDTSERDVIEIRDDDKNEDMETDDKISENCNNDNATLISSVDNDNIEMELQSNDNDNTEITNKINNDISDKDGVEGKFVMEGVEKKPEADDNEEKEIYDVDKKSEIDDVEKTSDGDDFDKDRTTSDENKNSDSENVSSAETSEKDSLTKGEVKSESPEDDSTDTNDNSYNVKEKSIKVLSDVIKSAVLKNTDSLSSSEDDDVVYEFDEDIDVEDLIASTIKELCCPPKKHEELDKFSSSLNQLSTNVKGVERKQRDINKIFNACTEKLERYSYELEEADRDQELLEAAAEAEAKEAAEANAKAINVDSDDDDVQFISTTFDPSIAAKQQQITLQNKSLAEALATASQVQSNPQMNPVTATKTMIYQLPTGHKHQAGSPTLQNLRAALTAQLQKQIHPTGQNSSGAPIMATKFQNPNAGMTSRSPIVQKTHTTQLNHEQTAAAYKKDFEDVKEGSKLYGKKHNDIWYKGTVTDISGKDRTIFERKYSVKFEYKGKKVLTAKDLAFKDPLSKPVCVGTRVIAMYKDDESQSSFYAGIVAETPNGRNQHRYLIFFDDGYAQYSTADDIHKVFYQSLNVWEDIMPDSQEFIKEYLKQYPERPMVRLHKGQTVKTEWNGRWWTAKVIEVDASLVKMFFLADKRIEWIYRGSTRLEPLFTALANAEANRALAAENKVVGKAKRHTTPQVNRKPFVEYTRGGSEEFGKSNNPIEIPSSPPEQAKNIMVAPPYGVRLANPGGSQSTEQKKRSVAKKSTGGGTTSINLDSDKSKSTSGWEPPWLKKQQQQQQNKAQKKNVTGGSIQTSKDLFRFGSISSNKTLGKDMASVLQERLAKVSDSPEIDEEAVGERIESLLPYEKKRMEPHKCRKKCVEGKDEVEKYKGFNPLLIPLLLGWERHVCKTKPSNKRIVMYKAPCARRLRSIEEVDKYLLKTDSNLTIDKFCFDPALHTHTEFVPVKTFCDIKDMSYGKEDVPISCVNGIDRQYPDYVEYSNVRIPAKGVNLDLNTEFLVGCDCTDGCRNKSKCACQQLTIESTACTPGAKRDHKAGYKNRRLKEPLVTGVYECNANCKCDSRCHNRVAQNGLRVRLQVFKTEKKGWGLRCLDDVPAGSFICIYAGQLLTDQGANEDGQQYGDEYLAELDYMEVVERQKEGYESDADMDEGLGDDSDSEDYDSEDGRMFSDSDSDFSGDGRANPSTRENTHHTRMRTKRDAGSRDSSSRDSTDKKPVGKLVLRRDSTKSGNKDDEWKTIQDDGETEKQAQKCVKLNNQGNKDMKDSSSDDKPSAIDTKTISQSVSVDSFGMDSDELPDLDQDVPISKEKKLRHTKPRTSTDSKDQTKSKSGTSDSDEDVAPVSRITGKPMSLRARKSTSNQSRFKNLPDPKFKESKRFKEGTKLEDMMEESSRPGTRSYFQDQQDCYIMDAKSMGNIGRYLNHSCSPNVYVQNVFVDSHDLRFPWVAFFAGQFIRAGTELTWDYNYEVGSVPGKILYCYCGSADCRGRLL</sequence>
<feature type="compositionally biased region" description="Polar residues" evidence="17">
    <location>
        <begin position="1446"/>
        <end position="1456"/>
    </location>
</feature>
<dbReference type="CDD" id="cd21181">
    <property type="entry name" value="Tudor_SETDB1_rpt2"/>
    <property type="match status" value="1"/>
</dbReference>
<dbReference type="InterPro" id="IPR007728">
    <property type="entry name" value="Pre-SET_dom"/>
</dbReference>
<keyword evidence="10" id="KW-0862">Zinc</keyword>
<dbReference type="Gene3D" id="2.170.270.10">
    <property type="entry name" value="SET domain"/>
    <property type="match status" value="2"/>
</dbReference>
<dbReference type="InterPro" id="IPR047232">
    <property type="entry name" value="SETDB1/2-like_MBD"/>
</dbReference>
<feature type="domain" description="Post-SET" evidence="20">
    <location>
        <begin position="1644"/>
        <end position="1660"/>
    </location>
</feature>
<keyword evidence="3" id="KW-0158">Chromosome</keyword>
<keyword evidence="23" id="KW-1185">Reference proteome</keyword>
<dbReference type="CDD" id="cd01395">
    <property type="entry name" value="HMT_MBD"/>
    <property type="match status" value="1"/>
</dbReference>
<evidence type="ECO:0000256" key="14">
    <source>
        <dbReference type="ARBA" id="ARBA00023163"/>
    </source>
</evidence>
<dbReference type="SMART" id="SM00317">
    <property type="entry name" value="SET"/>
    <property type="match status" value="1"/>
</dbReference>
<keyword evidence="4" id="KW-0678">Repressor</keyword>
<dbReference type="CDD" id="cd20384">
    <property type="entry name" value="Tudor_ZGPAT"/>
    <property type="match status" value="1"/>
</dbReference>
<dbReference type="Pfam" id="PF18358">
    <property type="entry name" value="Tudor_4"/>
    <property type="match status" value="1"/>
</dbReference>
<comment type="caution">
    <text evidence="22">The sequence shown here is derived from an EMBL/GenBank/DDBJ whole genome shotgun (WGS) entry which is preliminary data.</text>
</comment>
<dbReference type="InterPro" id="IPR003616">
    <property type="entry name" value="Post-SET_dom"/>
</dbReference>
<keyword evidence="12" id="KW-0805">Transcription regulation</keyword>
<reference evidence="22 23" key="1">
    <citation type="submission" date="2022-12" db="EMBL/GenBank/DDBJ databases">
        <title>Chromosome-level genome of Tegillarca granosa.</title>
        <authorList>
            <person name="Kim J."/>
        </authorList>
    </citation>
    <scope>NUCLEOTIDE SEQUENCE [LARGE SCALE GENOMIC DNA]</scope>
    <source>
        <strain evidence="22">Teg-2019</strain>
        <tissue evidence="22">Adductor muscle</tissue>
    </source>
</reference>
<feature type="compositionally biased region" description="Basic and acidic residues" evidence="17">
    <location>
        <begin position="56"/>
        <end position="67"/>
    </location>
</feature>
<dbReference type="Pfam" id="PF00856">
    <property type="entry name" value="SET"/>
    <property type="match status" value="1"/>
</dbReference>
<feature type="compositionally biased region" description="Acidic residues" evidence="17">
    <location>
        <begin position="1462"/>
        <end position="1471"/>
    </location>
</feature>
<keyword evidence="14" id="KW-0804">Transcription</keyword>
<accession>A0ABQ9E756</accession>
<keyword evidence="15" id="KW-0539">Nucleus</keyword>
<dbReference type="SMART" id="SM00391">
    <property type="entry name" value="MBD"/>
    <property type="match status" value="1"/>
</dbReference>
<keyword evidence="7" id="KW-0949">S-adenosyl-L-methionine</keyword>
<dbReference type="PROSITE" id="PS50868">
    <property type="entry name" value="POST_SET"/>
    <property type="match status" value="1"/>
</dbReference>
<proteinExistence type="predicted"/>
<evidence type="ECO:0000256" key="12">
    <source>
        <dbReference type="ARBA" id="ARBA00023015"/>
    </source>
</evidence>
<dbReference type="SMART" id="SM00468">
    <property type="entry name" value="PreSET"/>
    <property type="match status" value="1"/>
</dbReference>
<evidence type="ECO:0000256" key="15">
    <source>
        <dbReference type="ARBA" id="ARBA00023242"/>
    </source>
</evidence>
<dbReference type="PANTHER" id="PTHR46024">
    <property type="entry name" value="HISTONE-LYSINE N-METHYLTRANSFERASE EGGLESS"/>
    <property type="match status" value="1"/>
</dbReference>
<dbReference type="Gene3D" id="2.30.30.140">
    <property type="match status" value="3"/>
</dbReference>
<keyword evidence="11" id="KW-0156">Chromatin regulator</keyword>
<feature type="compositionally biased region" description="Polar residues" evidence="17">
    <location>
        <begin position="217"/>
        <end position="233"/>
    </location>
</feature>
<dbReference type="PROSITE" id="PS50280">
    <property type="entry name" value="SET"/>
    <property type="match status" value="1"/>
</dbReference>
<dbReference type="Gene3D" id="3.30.890.10">
    <property type="entry name" value="Methyl-cpg-binding Protein 2, Chain A"/>
    <property type="match status" value="1"/>
</dbReference>
<evidence type="ECO:0000256" key="16">
    <source>
        <dbReference type="SAM" id="Coils"/>
    </source>
</evidence>
<evidence type="ECO:0000256" key="3">
    <source>
        <dbReference type="ARBA" id="ARBA00022454"/>
    </source>
</evidence>
<dbReference type="Pfam" id="PF01429">
    <property type="entry name" value="MBD"/>
    <property type="match status" value="1"/>
</dbReference>